<organism evidence="1">
    <name type="scientific">marine metagenome</name>
    <dbReference type="NCBI Taxonomy" id="408172"/>
    <lineage>
        <taxon>unclassified sequences</taxon>
        <taxon>metagenomes</taxon>
        <taxon>ecological metagenomes</taxon>
    </lineage>
</organism>
<feature type="non-terminal residue" evidence="1">
    <location>
        <position position="32"/>
    </location>
</feature>
<dbReference type="EMBL" id="UINC01179760">
    <property type="protein sequence ID" value="SVD88611.1"/>
    <property type="molecule type" value="Genomic_DNA"/>
</dbReference>
<accession>A0A382YZM0</accession>
<gene>
    <name evidence="1" type="ORF">METZ01_LOCUS441465</name>
</gene>
<proteinExistence type="predicted"/>
<reference evidence="1" key="1">
    <citation type="submission" date="2018-05" db="EMBL/GenBank/DDBJ databases">
        <authorList>
            <person name="Lanie J.A."/>
            <person name="Ng W.-L."/>
            <person name="Kazmierczak K.M."/>
            <person name="Andrzejewski T.M."/>
            <person name="Davidsen T.M."/>
            <person name="Wayne K.J."/>
            <person name="Tettelin H."/>
            <person name="Glass J.I."/>
            <person name="Rusch D."/>
            <person name="Podicherti R."/>
            <person name="Tsui H.-C.T."/>
            <person name="Winkler M.E."/>
        </authorList>
    </citation>
    <scope>NUCLEOTIDE SEQUENCE</scope>
</reference>
<protein>
    <submittedName>
        <fullName evidence="1">Uncharacterized protein</fullName>
    </submittedName>
</protein>
<dbReference type="AlphaFoldDB" id="A0A382YZM0"/>
<evidence type="ECO:0000313" key="1">
    <source>
        <dbReference type="EMBL" id="SVD88611.1"/>
    </source>
</evidence>
<sequence length="32" mass="3525">MLEFGSKTCLLGEGDGEKKISTRADYWVFEGG</sequence>
<name>A0A382YZM0_9ZZZZ</name>